<dbReference type="RefSeq" id="WP_119016344.1">
    <property type="nucleotide sequence ID" value="NZ_QXEV01000012.1"/>
</dbReference>
<reference evidence="1 2" key="1">
    <citation type="submission" date="2018-08" db="EMBL/GenBank/DDBJ databases">
        <title>Genomic Encyclopedia of Archaeal and Bacterial Type Strains, Phase II (KMG-II): from individual species to whole genera.</title>
        <authorList>
            <person name="Goeker M."/>
        </authorList>
    </citation>
    <scope>NUCLEOTIDE SEQUENCE [LARGE SCALE GENOMIC DNA]</scope>
    <source>
        <strain evidence="1 2">ATCC 27112</strain>
    </source>
</reference>
<evidence type="ECO:0000313" key="2">
    <source>
        <dbReference type="Proteomes" id="UP000266506"/>
    </source>
</evidence>
<dbReference type="InParanoid" id="A0A397RUC5"/>
<dbReference type="Proteomes" id="UP000266506">
    <property type="component" value="Unassembled WGS sequence"/>
</dbReference>
<dbReference type="EMBL" id="QXEV01000012">
    <property type="protein sequence ID" value="RIA75725.1"/>
    <property type="molecule type" value="Genomic_DNA"/>
</dbReference>
<evidence type="ECO:0000313" key="1">
    <source>
        <dbReference type="EMBL" id="RIA75725.1"/>
    </source>
</evidence>
<accession>A0A397RUC5</accession>
<gene>
    <name evidence="1" type="ORF">EI71_01211</name>
</gene>
<sequence length="336" mass="38815">MPEKDEPVVVSSYKRDEGPEPIFVAEGKEAEDEPVILKFDVAKKEEKKGFHVKMPNLTLTSVALRNMAEEISKYLKNFGMEIKEDELKVFISSLTSRLIVIDDADCLEYTSKISEYFCDNTFVCKGAYDAALLKCCYSACRNPLVAHFLLWPIKDKVPMPEFLIRYIELPASGIEMVMNEYINDAYVGKAKLPDNIFVIAYGNSNYLDKRLNRQYTIWNPRLKRVEKENTGYKTISMNSFKNMHKVMDPINDQLWTKMSGIEEVLDSMSVTLENKDCNHLDDFLVTLVNQGINNDKALKYLCDYRLFPMVSKYLDLEEFKRRLTEAGIYAKGRENL</sequence>
<name>A0A397RUC5_9MOLU</name>
<keyword evidence="2" id="KW-1185">Reference proteome</keyword>
<organism evidence="1 2">
    <name type="scientific">Anaeroplasma bactoclasticum</name>
    <dbReference type="NCBI Taxonomy" id="2088"/>
    <lineage>
        <taxon>Bacteria</taxon>
        <taxon>Bacillati</taxon>
        <taxon>Mycoplasmatota</taxon>
        <taxon>Mollicutes</taxon>
        <taxon>Anaeroplasmatales</taxon>
        <taxon>Anaeroplasmataceae</taxon>
        <taxon>Anaeroplasma</taxon>
    </lineage>
</organism>
<protein>
    <submittedName>
        <fullName evidence="1">Uncharacterized protein</fullName>
    </submittedName>
</protein>
<proteinExistence type="predicted"/>
<dbReference type="AlphaFoldDB" id="A0A397RUC5"/>
<comment type="caution">
    <text evidence="1">The sequence shown here is derived from an EMBL/GenBank/DDBJ whole genome shotgun (WGS) entry which is preliminary data.</text>
</comment>